<dbReference type="PANTHER" id="PTHR46743:SF2">
    <property type="entry name" value="TEICHOIC ACIDS EXPORT ATP-BINDING PROTEIN TAGH"/>
    <property type="match status" value="1"/>
</dbReference>
<keyword evidence="2" id="KW-0813">Transport</keyword>
<dbReference type="InterPro" id="IPR003439">
    <property type="entry name" value="ABC_transporter-like_ATP-bd"/>
</dbReference>
<evidence type="ECO:0000256" key="2">
    <source>
        <dbReference type="ARBA" id="ARBA00022448"/>
    </source>
</evidence>
<evidence type="ECO:0000256" key="4">
    <source>
        <dbReference type="ARBA" id="ARBA00022840"/>
    </source>
</evidence>
<feature type="domain" description="ABC transporter" evidence="5">
    <location>
        <begin position="19"/>
        <end position="244"/>
    </location>
</feature>
<dbReference type="SMART" id="SM00382">
    <property type="entry name" value="AAA"/>
    <property type="match status" value="1"/>
</dbReference>
<dbReference type="GO" id="GO:0005524">
    <property type="term" value="F:ATP binding"/>
    <property type="evidence" value="ECO:0007669"/>
    <property type="project" value="UniProtKB-KW"/>
</dbReference>
<evidence type="ECO:0000256" key="3">
    <source>
        <dbReference type="ARBA" id="ARBA00022741"/>
    </source>
</evidence>
<dbReference type="Pfam" id="PF00005">
    <property type="entry name" value="ABC_tran"/>
    <property type="match status" value="1"/>
</dbReference>
<dbReference type="InterPro" id="IPR017871">
    <property type="entry name" value="ABC_transporter-like_CS"/>
</dbReference>
<gene>
    <name evidence="6" type="ORF">CTM98_04545</name>
</gene>
<dbReference type="PANTHER" id="PTHR46743">
    <property type="entry name" value="TEICHOIC ACIDS EXPORT ATP-BINDING PROTEIN TAGH"/>
    <property type="match status" value="1"/>
</dbReference>
<dbReference type="InterPro" id="IPR015860">
    <property type="entry name" value="ABC_transpr_TagH-like"/>
</dbReference>
<dbReference type="GO" id="GO:0016887">
    <property type="term" value="F:ATP hydrolysis activity"/>
    <property type="evidence" value="ECO:0007669"/>
    <property type="project" value="InterPro"/>
</dbReference>
<dbReference type="PROSITE" id="PS00211">
    <property type="entry name" value="ABC_TRANSPORTER_1"/>
    <property type="match status" value="1"/>
</dbReference>
<evidence type="ECO:0000313" key="6">
    <source>
        <dbReference type="EMBL" id="ATV69979.1"/>
    </source>
</evidence>
<comment type="similarity">
    <text evidence="1">Belongs to the ABC transporter superfamily.</text>
</comment>
<dbReference type="GO" id="GO:0140359">
    <property type="term" value="F:ABC-type transporter activity"/>
    <property type="evidence" value="ECO:0007669"/>
    <property type="project" value="InterPro"/>
</dbReference>
<keyword evidence="3" id="KW-0547">Nucleotide-binding</keyword>
<dbReference type="AlphaFoldDB" id="A0A2D3PQL3"/>
<protein>
    <submittedName>
        <fullName evidence="6">Sugar ABC transporter</fullName>
    </submittedName>
</protein>
<evidence type="ECO:0000259" key="5">
    <source>
        <dbReference type="PROSITE" id="PS50893"/>
    </source>
</evidence>
<evidence type="ECO:0000256" key="1">
    <source>
        <dbReference type="ARBA" id="ARBA00005417"/>
    </source>
</evidence>
<dbReference type="Gene3D" id="3.40.50.300">
    <property type="entry name" value="P-loop containing nucleotide triphosphate hydrolases"/>
    <property type="match status" value="1"/>
</dbReference>
<keyword evidence="4" id="KW-0067">ATP-binding</keyword>
<proteinExistence type="inferred from homology"/>
<dbReference type="RefSeq" id="WP_100026145.1">
    <property type="nucleotide sequence ID" value="NZ_CP024704.1"/>
</dbReference>
<name>A0A2D3PQL3_9FUSO</name>
<evidence type="ECO:0000313" key="7">
    <source>
        <dbReference type="Proteomes" id="UP000230781"/>
    </source>
</evidence>
<dbReference type="InterPro" id="IPR027417">
    <property type="entry name" value="P-loop_NTPase"/>
</dbReference>
<sequence>MSHIILKDVCLNYKVKKDIKFRDLILGNRAESNFSKMSGDGIIRALNEINLELRDGDRLAIIGPNGAGKSSLLKVMSEIYPISKGKIDVSGHVATMFEMATGFDMDASGWENIRLRGIMLGLKPKEIESKVQEIADFSELGDYLDIPVKYYSSGMFVRLAFSVSTSVNPDILLLDEVLAAGDAKFVDKANKRVNEMMKSAKILVLVTHSMESAIKFCNKAILLKKGEILKMGEPKEVVDYYLNIN</sequence>
<dbReference type="GO" id="GO:0016020">
    <property type="term" value="C:membrane"/>
    <property type="evidence" value="ECO:0007669"/>
    <property type="project" value="InterPro"/>
</dbReference>
<dbReference type="EMBL" id="CP024704">
    <property type="protein sequence ID" value="ATV69979.1"/>
    <property type="molecule type" value="Genomic_DNA"/>
</dbReference>
<dbReference type="CDD" id="cd03220">
    <property type="entry name" value="ABC_KpsT_Wzt"/>
    <property type="match status" value="1"/>
</dbReference>
<dbReference type="InterPro" id="IPR050683">
    <property type="entry name" value="Bact_Polysacc_Export_ATP-bd"/>
</dbReference>
<organism evidence="6 7">
    <name type="scientific">Fusobacterium pseudoperiodonticum</name>
    <dbReference type="NCBI Taxonomy" id="2663009"/>
    <lineage>
        <taxon>Bacteria</taxon>
        <taxon>Fusobacteriati</taxon>
        <taxon>Fusobacteriota</taxon>
        <taxon>Fusobacteriia</taxon>
        <taxon>Fusobacteriales</taxon>
        <taxon>Fusobacteriaceae</taxon>
        <taxon>Fusobacterium</taxon>
    </lineage>
</organism>
<accession>A0A2D3PQL3</accession>
<dbReference type="PROSITE" id="PS50893">
    <property type="entry name" value="ABC_TRANSPORTER_2"/>
    <property type="match status" value="1"/>
</dbReference>
<dbReference type="SUPFAM" id="SSF52540">
    <property type="entry name" value="P-loop containing nucleoside triphosphate hydrolases"/>
    <property type="match status" value="1"/>
</dbReference>
<dbReference type="Proteomes" id="UP000230781">
    <property type="component" value="Chromosome"/>
</dbReference>
<reference evidence="6 7" key="1">
    <citation type="submission" date="2017-11" db="EMBL/GenBank/DDBJ databases">
        <title>Genome sequencing of Fusobacterium periodonticum KCOM 2555.</title>
        <authorList>
            <person name="Kook J.-K."/>
            <person name="Park S.-N."/>
            <person name="Lim Y.K."/>
        </authorList>
    </citation>
    <scope>NUCLEOTIDE SEQUENCE [LARGE SCALE GENOMIC DNA]</scope>
    <source>
        <strain evidence="6 7">KCOM 2555</strain>
    </source>
</reference>
<dbReference type="InterPro" id="IPR003593">
    <property type="entry name" value="AAA+_ATPase"/>
</dbReference>